<accession>A0A402DUP1</accession>
<dbReference type="EMBL" id="BIMR01000251">
    <property type="protein sequence ID" value="GCE77796.1"/>
    <property type="molecule type" value="Genomic_DNA"/>
</dbReference>
<feature type="compositionally biased region" description="Basic and acidic residues" evidence="1">
    <location>
        <begin position="1"/>
        <end position="18"/>
    </location>
</feature>
<dbReference type="Pfam" id="PF05787">
    <property type="entry name" value="PhoX"/>
    <property type="match status" value="1"/>
</dbReference>
<sequence>MTTTDDRPGPTTHADHPAPRPAATSAATALSAPSTAPSAAPATALDAAPVVAAPVTAPVERPTRRALLPFLPMAGHTSGKRSAVTCHLKCGDACAQPVPNTSANPYFRDVVETALSRRAVLAGALVAGAAVAIAPVVGDALPAAAHDGGRPRGRLGFRPIAPVPAATDSFVVPDGYRWQALVRWGDPLFSARDTFDPATLTPEVAERLFGYNCDYVDVLEDPDGRSATLVVNHEYTNENIMFPPAATPEDLDRQRRVAMASHGMSVVGLYRSRKGKPWAYRPGARVNRRITASTPFTFSGPAAGSALLQTSADPAGRTPLGTLNNCAGGTTPWGTVLSGEENVNQYFRTAGTSAADKRYGFADKATTRGWEAVDPRFDARTPGFENEPHRFGWVVEVDPQDPTAAPVKHTALGRFKHEGANVIVGRSGHVAAYMGDDERFDYLYKFVSKDRYRAGGRHREKNKQLLSAGNLYVARFHGDSPVEEITGTGALPSDGAFDGTGEWVPLVLDGVSQVPGFSTEEVLVFTRLAADAVGATKMDRPEDVEPNPVTGRVYVACTNNTDRGAAGKEGATEPNPRVTNRNGHVVELTESGNDPRSLTFGWSILLLCGDPATTTGTYFAGFPPEKVSPISCPDNVAFDSAGNLWVSTDGQPGTIGYCDGLFKVPLEGRERGHVQQFLSVPRGAETCGPVVRDRDEMVYVAVQHPGEDGQWGAQQSFFPDYVAAGTLDGGRWGGPRPSVVQVWRD</sequence>
<feature type="region of interest" description="Disordered" evidence="1">
    <location>
        <begin position="1"/>
        <end position="40"/>
    </location>
</feature>
<reference evidence="2 3" key="1">
    <citation type="submission" date="2019-01" db="EMBL/GenBank/DDBJ databases">
        <title>Draft genome sequence of Cellulomonas takizawaensis strain TKZ-21.</title>
        <authorList>
            <person name="Yamamura H."/>
            <person name="Hayashi T."/>
            <person name="Hamada M."/>
            <person name="Serisawa Y."/>
            <person name="Matsuyama K."/>
            <person name="Nakagawa Y."/>
            <person name="Otoguro M."/>
            <person name="Yanagida F."/>
            <person name="Hayakawa M."/>
        </authorList>
    </citation>
    <scope>NUCLEOTIDE SEQUENCE [LARGE SCALE GENOMIC DNA]</scope>
    <source>
        <strain evidence="2 3">NBRC12680</strain>
    </source>
</reference>
<gene>
    <name evidence="2" type="ORF">CBZ_28520</name>
</gene>
<evidence type="ECO:0000313" key="3">
    <source>
        <dbReference type="Proteomes" id="UP000289954"/>
    </source>
</evidence>
<name>A0A402DUP1_9CELL</name>
<feature type="compositionally biased region" description="Low complexity" evidence="1">
    <location>
        <begin position="21"/>
        <end position="40"/>
    </location>
</feature>
<dbReference type="AlphaFoldDB" id="A0A402DUP1"/>
<dbReference type="InterPro" id="IPR008557">
    <property type="entry name" value="PhoX"/>
</dbReference>
<evidence type="ECO:0000313" key="2">
    <source>
        <dbReference type="EMBL" id="GCE77796.1"/>
    </source>
</evidence>
<dbReference type="InterPro" id="IPR006311">
    <property type="entry name" value="TAT_signal"/>
</dbReference>
<feature type="region of interest" description="Disordered" evidence="1">
    <location>
        <begin position="561"/>
        <end position="580"/>
    </location>
</feature>
<keyword evidence="3" id="KW-1185">Reference proteome</keyword>
<dbReference type="PANTHER" id="PTHR35399:SF2">
    <property type="entry name" value="DUF839 DOMAIN-CONTAINING PROTEIN"/>
    <property type="match status" value="1"/>
</dbReference>
<comment type="caution">
    <text evidence="2">The sequence shown here is derived from an EMBL/GenBank/DDBJ whole genome shotgun (WGS) entry which is preliminary data.</text>
</comment>
<dbReference type="Proteomes" id="UP000289954">
    <property type="component" value="Unassembled WGS sequence"/>
</dbReference>
<dbReference type="PROSITE" id="PS51318">
    <property type="entry name" value="TAT"/>
    <property type="match status" value="1"/>
</dbReference>
<protein>
    <submittedName>
        <fullName evidence="2">Phosphatase</fullName>
    </submittedName>
</protein>
<organism evidence="2 3">
    <name type="scientific">Cellulomonas biazotea</name>
    <dbReference type="NCBI Taxonomy" id="1709"/>
    <lineage>
        <taxon>Bacteria</taxon>
        <taxon>Bacillati</taxon>
        <taxon>Actinomycetota</taxon>
        <taxon>Actinomycetes</taxon>
        <taxon>Micrococcales</taxon>
        <taxon>Cellulomonadaceae</taxon>
        <taxon>Cellulomonas</taxon>
    </lineage>
</organism>
<dbReference type="PANTHER" id="PTHR35399">
    <property type="entry name" value="SLR8030 PROTEIN"/>
    <property type="match status" value="1"/>
</dbReference>
<proteinExistence type="predicted"/>
<dbReference type="SUPFAM" id="SSF63829">
    <property type="entry name" value="Calcium-dependent phosphotriesterase"/>
    <property type="match status" value="1"/>
</dbReference>
<evidence type="ECO:0000256" key="1">
    <source>
        <dbReference type="SAM" id="MobiDB-lite"/>
    </source>
</evidence>